<gene>
    <name evidence="9" type="primary">sufS</name>
    <name evidence="9" type="ORF">EPA86_12905</name>
</gene>
<dbReference type="SUPFAM" id="SSF82649">
    <property type="entry name" value="SufE/NifU"/>
    <property type="match status" value="1"/>
</dbReference>
<dbReference type="SUPFAM" id="SSF53383">
    <property type="entry name" value="PLP-dependent transferases"/>
    <property type="match status" value="1"/>
</dbReference>
<comment type="similarity">
    <text evidence="2">Belongs to the class-V pyridoxal-phosphate-dependent aminotransferase family. Csd subfamily.</text>
</comment>
<evidence type="ECO:0000259" key="8">
    <source>
        <dbReference type="Pfam" id="PF02657"/>
    </source>
</evidence>
<evidence type="ECO:0000256" key="6">
    <source>
        <dbReference type="ARBA" id="ARBA00050776"/>
    </source>
</evidence>
<evidence type="ECO:0000256" key="4">
    <source>
        <dbReference type="ARBA" id="ARBA00022679"/>
    </source>
</evidence>
<dbReference type="PANTHER" id="PTHR43586:SF8">
    <property type="entry name" value="CYSTEINE DESULFURASE 1, CHLOROPLASTIC"/>
    <property type="match status" value="1"/>
</dbReference>
<dbReference type="InterPro" id="IPR015424">
    <property type="entry name" value="PyrdxlP-dep_Trfase"/>
</dbReference>
<dbReference type="Gene3D" id="3.40.640.10">
    <property type="entry name" value="Type I PLP-dependent aspartate aminotransferase-like (Major domain)"/>
    <property type="match status" value="1"/>
</dbReference>
<keyword evidence="4" id="KW-0808">Transferase</keyword>
<dbReference type="InterPro" id="IPR000192">
    <property type="entry name" value="Aminotrans_V_dom"/>
</dbReference>
<dbReference type="RefSeq" id="WP_140604234.1">
    <property type="nucleotide sequence ID" value="NZ_SAWY01000027.1"/>
</dbReference>
<dbReference type="Proteomes" id="UP000315303">
    <property type="component" value="Unassembled WGS sequence"/>
</dbReference>
<evidence type="ECO:0000256" key="3">
    <source>
        <dbReference type="ARBA" id="ARBA00012239"/>
    </source>
</evidence>
<comment type="cofactor">
    <cofactor evidence="1">
        <name>pyridoxal 5'-phosphate</name>
        <dbReference type="ChEBI" id="CHEBI:597326"/>
    </cofactor>
</comment>
<dbReference type="NCBIfam" id="TIGR01979">
    <property type="entry name" value="sufS"/>
    <property type="match status" value="1"/>
</dbReference>
<dbReference type="InterPro" id="IPR015421">
    <property type="entry name" value="PyrdxlP-dep_Trfase_major"/>
</dbReference>
<evidence type="ECO:0000256" key="5">
    <source>
        <dbReference type="ARBA" id="ARBA00022898"/>
    </source>
</evidence>
<dbReference type="Pfam" id="PF00266">
    <property type="entry name" value="Aminotran_5"/>
    <property type="match status" value="1"/>
</dbReference>
<dbReference type="Gene3D" id="3.90.1010.10">
    <property type="match status" value="1"/>
</dbReference>
<dbReference type="InterPro" id="IPR010970">
    <property type="entry name" value="Cys_dSase_SufS"/>
</dbReference>
<keyword evidence="5" id="KW-0663">Pyridoxal phosphate</keyword>
<comment type="caution">
    <text evidence="9">The sequence shown here is derived from an EMBL/GenBank/DDBJ whole genome shotgun (WGS) entry which is preliminary data.</text>
</comment>
<proteinExistence type="inferred from homology"/>
<dbReference type="GO" id="GO:0031071">
    <property type="term" value="F:cysteine desulfurase activity"/>
    <property type="evidence" value="ECO:0007669"/>
    <property type="project" value="UniProtKB-EC"/>
</dbReference>
<dbReference type="PROSITE" id="PS00595">
    <property type="entry name" value="AA_TRANSFER_CLASS_5"/>
    <property type="match status" value="1"/>
</dbReference>
<dbReference type="EC" id="2.8.1.7" evidence="3"/>
<protein>
    <recommendedName>
        <fullName evidence="3">cysteine desulfurase</fullName>
        <ecNumber evidence="3">2.8.1.7</ecNumber>
    </recommendedName>
</protein>
<comment type="catalytic activity">
    <reaction evidence="6">
        <text>(sulfur carrier)-H + L-cysteine = (sulfur carrier)-SH + L-alanine</text>
        <dbReference type="Rhea" id="RHEA:43892"/>
        <dbReference type="Rhea" id="RHEA-COMP:14737"/>
        <dbReference type="Rhea" id="RHEA-COMP:14739"/>
        <dbReference type="ChEBI" id="CHEBI:29917"/>
        <dbReference type="ChEBI" id="CHEBI:35235"/>
        <dbReference type="ChEBI" id="CHEBI:57972"/>
        <dbReference type="ChEBI" id="CHEBI:64428"/>
        <dbReference type="EC" id="2.8.1.7"/>
    </reaction>
</comment>
<reference evidence="9 10" key="1">
    <citation type="submission" date="2019-01" db="EMBL/GenBank/DDBJ databases">
        <title>Litorilituus lipolytica sp. nov., isolated from intertidal sand of the Yellow Sea in China.</title>
        <authorList>
            <person name="Liu A."/>
        </authorList>
    </citation>
    <scope>NUCLEOTIDE SEQUENCE [LARGE SCALE GENOMIC DNA]</scope>
    <source>
        <strain evidence="9 10">RZ04</strain>
    </source>
</reference>
<feature type="domain" description="Aminotransferase class V" evidence="7">
    <location>
        <begin position="26"/>
        <end position="398"/>
    </location>
</feature>
<evidence type="ECO:0000313" key="10">
    <source>
        <dbReference type="Proteomes" id="UP000315303"/>
    </source>
</evidence>
<dbReference type="EMBL" id="SAWY01000027">
    <property type="protein sequence ID" value="TPH14003.1"/>
    <property type="molecule type" value="Genomic_DNA"/>
</dbReference>
<accession>A0A502KWE2</accession>
<dbReference type="Gene3D" id="3.90.1150.10">
    <property type="entry name" value="Aspartate Aminotransferase, domain 1"/>
    <property type="match status" value="1"/>
</dbReference>
<keyword evidence="10" id="KW-1185">Reference proteome</keyword>
<feature type="domain" description="Fe-S metabolism associated" evidence="8">
    <location>
        <begin position="436"/>
        <end position="556"/>
    </location>
</feature>
<evidence type="ECO:0000256" key="1">
    <source>
        <dbReference type="ARBA" id="ARBA00001933"/>
    </source>
</evidence>
<dbReference type="GO" id="GO:0006534">
    <property type="term" value="P:cysteine metabolic process"/>
    <property type="evidence" value="ECO:0007669"/>
    <property type="project" value="InterPro"/>
</dbReference>
<evidence type="ECO:0000313" key="9">
    <source>
        <dbReference type="EMBL" id="TPH14003.1"/>
    </source>
</evidence>
<dbReference type="InterPro" id="IPR015422">
    <property type="entry name" value="PyrdxlP-dep_Trfase_small"/>
</dbReference>
<organism evidence="9 10">
    <name type="scientific">Litorilituus lipolyticus</name>
    <dbReference type="NCBI Taxonomy" id="2491017"/>
    <lineage>
        <taxon>Bacteria</taxon>
        <taxon>Pseudomonadati</taxon>
        <taxon>Pseudomonadota</taxon>
        <taxon>Gammaproteobacteria</taxon>
        <taxon>Alteromonadales</taxon>
        <taxon>Colwelliaceae</taxon>
        <taxon>Litorilituus</taxon>
    </lineage>
</organism>
<dbReference type="CDD" id="cd06453">
    <property type="entry name" value="SufS_like"/>
    <property type="match status" value="1"/>
</dbReference>
<dbReference type="PANTHER" id="PTHR43586">
    <property type="entry name" value="CYSTEINE DESULFURASE"/>
    <property type="match status" value="1"/>
</dbReference>
<dbReference type="Pfam" id="PF02657">
    <property type="entry name" value="SufE"/>
    <property type="match status" value="1"/>
</dbReference>
<dbReference type="InterPro" id="IPR020578">
    <property type="entry name" value="Aminotrans_V_PyrdxlP_BS"/>
</dbReference>
<dbReference type="GO" id="GO:0030170">
    <property type="term" value="F:pyridoxal phosphate binding"/>
    <property type="evidence" value="ECO:0007669"/>
    <property type="project" value="InterPro"/>
</dbReference>
<dbReference type="AlphaFoldDB" id="A0A502KWE2"/>
<evidence type="ECO:0000256" key="2">
    <source>
        <dbReference type="ARBA" id="ARBA00010447"/>
    </source>
</evidence>
<dbReference type="OrthoDB" id="9808002at2"/>
<dbReference type="InterPro" id="IPR003808">
    <property type="entry name" value="Fe-S_metab-assoc_dom"/>
</dbReference>
<evidence type="ECO:0000259" key="7">
    <source>
        <dbReference type="Pfam" id="PF00266"/>
    </source>
</evidence>
<sequence>MTQFNVAQFKQQFPLLGLNVENKSLIYFDNAATSQKPHCVIEAIKQFYETSNANVHRASHYLSSKATTAFEQSRESVKTFINAKSTKEIIWTKGTTESVNLVSHSLGLDRLCADDEIVLSASEHHANIVPWQLVAQKTGAKIRVLPVTASGIIDVTDVDTIINIKTKIVAVAHISNVIGKVNPIEKIIARAKSVSAFTFIDGAQAVAHITVDVQKLGCDFYAFSAHKMYGPTGVGVLFGKQSILESMPPYQSGGEMIKTVSFNRPTTFNTLPFKLESGTANISGVVALAEAISFIKPYIQDSIDYSDYEKQMTHHCYQQLSQLKGVKFIVEGEPDIPVLSFLLEGHHNHDIATLLDSYGIAVRAGHHCAMPLMESLAINGCIRVSLAPYNTIAEIDVLIDTLKRILQKADSFVETNLSPERVKSIDSASRLDVIINTFSQVKGWDNRHREIMLLGKTLERLDKSERHNEYLINGCESLAWLKIEQHENNTFSFTADSDAKIIRGLLVIVLAAYNGKTAQEIAEFDVNEYFSKLGILQHLSPSRGNGLRAIVESIKHNAQ</sequence>
<name>A0A502KWE2_9GAMM</name>